<evidence type="ECO:0000256" key="3">
    <source>
        <dbReference type="ARBA" id="ARBA00022705"/>
    </source>
</evidence>
<dbReference type="GO" id="GO:0046872">
    <property type="term" value="F:metal ion binding"/>
    <property type="evidence" value="ECO:0007669"/>
    <property type="project" value="UniProtKB-KW"/>
</dbReference>
<evidence type="ECO:0000313" key="15">
    <source>
        <dbReference type="EMBL" id="KAE8702690.1"/>
    </source>
</evidence>
<keyword evidence="5" id="KW-0479">Metal-binding</keyword>
<keyword evidence="3" id="KW-0235">DNA replication</keyword>
<evidence type="ECO:0000256" key="11">
    <source>
        <dbReference type="ARBA" id="ARBA00023128"/>
    </source>
</evidence>
<evidence type="ECO:0000256" key="6">
    <source>
        <dbReference type="ARBA" id="ARBA00022759"/>
    </source>
</evidence>
<dbReference type="GO" id="GO:0017108">
    <property type="term" value="F:5'-flap endonuclease activity"/>
    <property type="evidence" value="ECO:0007669"/>
    <property type="project" value="TreeGrafter"/>
</dbReference>
<evidence type="ECO:0000313" key="16">
    <source>
        <dbReference type="Proteomes" id="UP000436088"/>
    </source>
</evidence>
<comment type="caution">
    <text evidence="15">The sequence shown here is derived from an EMBL/GenBank/DDBJ whole genome shotgun (WGS) entry which is preliminary data.</text>
</comment>
<evidence type="ECO:0000256" key="5">
    <source>
        <dbReference type="ARBA" id="ARBA00022723"/>
    </source>
</evidence>
<dbReference type="CDD" id="cd09907">
    <property type="entry name" value="H3TH_FEN1-Euk"/>
    <property type="match status" value="1"/>
</dbReference>
<reference evidence="15" key="1">
    <citation type="submission" date="2019-09" db="EMBL/GenBank/DDBJ databases">
        <title>Draft genome information of white flower Hibiscus syriacus.</title>
        <authorList>
            <person name="Kim Y.-M."/>
        </authorList>
    </citation>
    <scope>NUCLEOTIDE SEQUENCE [LARGE SCALE GENOMIC DNA]</scope>
    <source>
        <strain evidence="15">YM2019G1</strain>
    </source>
</reference>
<protein>
    <submittedName>
        <fullName evidence="15">Flap endonuclease 1</fullName>
    </submittedName>
</protein>
<dbReference type="Proteomes" id="UP000436088">
    <property type="component" value="Unassembled WGS sequence"/>
</dbReference>
<keyword evidence="8" id="KW-0378">Hydrolase</keyword>
<evidence type="ECO:0000256" key="2">
    <source>
        <dbReference type="ARBA" id="ARBA00022553"/>
    </source>
</evidence>
<dbReference type="InterPro" id="IPR036279">
    <property type="entry name" value="5-3_exonuclease_C_sf"/>
</dbReference>
<dbReference type="PANTHER" id="PTHR11081">
    <property type="entry name" value="FLAP ENDONUCLEASE FAMILY MEMBER"/>
    <property type="match status" value="1"/>
</dbReference>
<keyword evidence="7" id="KW-0227">DNA damage</keyword>
<dbReference type="GO" id="GO:0006260">
    <property type="term" value="P:DNA replication"/>
    <property type="evidence" value="ECO:0007669"/>
    <property type="project" value="UniProtKB-KW"/>
</dbReference>
<name>A0A6A3ADU8_HIBSY</name>
<dbReference type="SMART" id="SM00279">
    <property type="entry name" value="HhH2"/>
    <property type="match status" value="1"/>
</dbReference>
<keyword evidence="4" id="KW-0540">Nuclease</keyword>
<keyword evidence="12" id="KW-0234">DNA repair</keyword>
<comment type="similarity">
    <text evidence="14">Belongs to the XPG/RAD2 endonuclease family. FEN1 subfamily.</text>
</comment>
<evidence type="ECO:0000256" key="9">
    <source>
        <dbReference type="ARBA" id="ARBA00022839"/>
    </source>
</evidence>
<evidence type="ECO:0000256" key="12">
    <source>
        <dbReference type="ARBA" id="ARBA00023204"/>
    </source>
</evidence>
<evidence type="ECO:0000256" key="8">
    <source>
        <dbReference type="ARBA" id="ARBA00022801"/>
    </source>
</evidence>
<comment type="cofactor">
    <cofactor evidence="1">
        <name>Mg(2+)</name>
        <dbReference type="ChEBI" id="CHEBI:18420"/>
    </cofactor>
</comment>
<keyword evidence="13" id="KW-0539">Nucleus</keyword>
<organism evidence="15 16">
    <name type="scientific">Hibiscus syriacus</name>
    <name type="common">Rose of Sharon</name>
    <dbReference type="NCBI Taxonomy" id="106335"/>
    <lineage>
        <taxon>Eukaryota</taxon>
        <taxon>Viridiplantae</taxon>
        <taxon>Streptophyta</taxon>
        <taxon>Embryophyta</taxon>
        <taxon>Tracheophyta</taxon>
        <taxon>Spermatophyta</taxon>
        <taxon>Magnoliopsida</taxon>
        <taxon>eudicotyledons</taxon>
        <taxon>Gunneridae</taxon>
        <taxon>Pentapetalae</taxon>
        <taxon>rosids</taxon>
        <taxon>malvids</taxon>
        <taxon>Malvales</taxon>
        <taxon>Malvaceae</taxon>
        <taxon>Malvoideae</taxon>
        <taxon>Hibiscus</taxon>
    </lineage>
</organism>
<dbReference type="AlphaFoldDB" id="A0A6A3ADU8"/>
<dbReference type="GO" id="GO:0003677">
    <property type="term" value="F:DNA binding"/>
    <property type="evidence" value="ECO:0007669"/>
    <property type="project" value="InterPro"/>
</dbReference>
<dbReference type="GO" id="GO:0006281">
    <property type="term" value="P:DNA repair"/>
    <property type="evidence" value="ECO:0007669"/>
    <property type="project" value="UniProtKB-KW"/>
</dbReference>
<dbReference type="GO" id="GO:0008409">
    <property type="term" value="F:5'-3' exonuclease activity"/>
    <property type="evidence" value="ECO:0007669"/>
    <property type="project" value="TreeGrafter"/>
</dbReference>
<sequence>MDQFIDLCILSGCDYCETIRGIGGKTALKLIHKHGSIEHILQNINKERYSIPDDWPYEEVRCIFKEPLVCANNKQFEVEWSAPDDEGLVTFLVNENGFSSNRVTKAIEKIKAARNKSSQGGLESLFMPVANTPIPIKRKATRCMLQYPKSTFNSKIFSSQVGTCSRPKGFSSMTPFLLHFKNSELFSRGVCSAI</sequence>
<evidence type="ECO:0000256" key="14">
    <source>
        <dbReference type="ARBA" id="ARBA00034726"/>
    </source>
</evidence>
<keyword evidence="6 15" id="KW-0255">Endonuclease</keyword>
<dbReference type="EMBL" id="VEPZ02001007">
    <property type="protein sequence ID" value="KAE8702690.1"/>
    <property type="molecule type" value="Genomic_DNA"/>
</dbReference>
<keyword evidence="9" id="KW-0269">Exonuclease</keyword>
<evidence type="ECO:0000256" key="4">
    <source>
        <dbReference type="ARBA" id="ARBA00022722"/>
    </source>
</evidence>
<keyword evidence="10" id="KW-0460">Magnesium</keyword>
<evidence type="ECO:0000256" key="13">
    <source>
        <dbReference type="ARBA" id="ARBA00023242"/>
    </source>
</evidence>
<gene>
    <name evidence="15" type="ORF">F3Y22_tig00110482pilonHSYRG00652</name>
</gene>
<dbReference type="InterPro" id="IPR008918">
    <property type="entry name" value="HhH2"/>
</dbReference>
<keyword evidence="2" id="KW-0597">Phosphoprotein</keyword>
<evidence type="ECO:0000256" key="10">
    <source>
        <dbReference type="ARBA" id="ARBA00022842"/>
    </source>
</evidence>
<evidence type="ECO:0000256" key="1">
    <source>
        <dbReference type="ARBA" id="ARBA00001946"/>
    </source>
</evidence>
<evidence type="ECO:0000256" key="7">
    <source>
        <dbReference type="ARBA" id="ARBA00022763"/>
    </source>
</evidence>
<keyword evidence="11" id="KW-0496">Mitochondrion</keyword>
<keyword evidence="16" id="KW-1185">Reference proteome</keyword>
<proteinExistence type="inferred from homology"/>
<dbReference type="FunFam" id="1.10.150.20:FF:000009">
    <property type="entry name" value="Flap endonuclease 1"/>
    <property type="match status" value="1"/>
</dbReference>
<dbReference type="SUPFAM" id="SSF47807">
    <property type="entry name" value="5' to 3' exonuclease, C-terminal subdomain"/>
    <property type="match status" value="1"/>
</dbReference>
<accession>A0A6A3ADU8</accession>
<dbReference type="InterPro" id="IPR006084">
    <property type="entry name" value="XPG/Rad2"/>
</dbReference>
<dbReference type="Gene3D" id="1.10.150.20">
    <property type="entry name" value="5' to 3' exonuclease, C-terminal subdomain"/>
    <property type="match status" value="1"/>
</dbReference>
<dbReference type="PANTHER" id="PTHR11081:SF9">
    <property type="entry name" value="FLAP ENDONUCLEASE 1"/>
    <property type="match status" value="1"/>
</dbReference>